<comment type="caution">
    <text evidence="1">The sequence shown here is derived from an EMBL/GenBank/DDBJ whole genome shotgun (WGS) entry which is preliminary data.</text>
</comment>
<gene>
    <name evidence="1" type="ORF">HXA33_19755</name>
</gene>
<dbReference type="RefSeq" id="WP_257823134.1">
    <property type="nucleotide sequence ID" value="NZ_JABXYM010000002.1"/>
</dbReference>
<reference evidence="1" key="1">
    <citation type="submission" date="2020-06" db="EMBL/GenBank/DDBJ databases">
        <title>Insight into the genomes of haloalkaliphilic bacilli from Kenyan soda lakes.</title>
        <authorList>
            <person name="Mwirichia R."/>
            <person name="Villamizar G.C."/>
            <person name="Poehlein A."/>
            <person name="Mugweru J."/>
            <person name="Kipnyargis A."/>
            <person name="Kiplimo D."/>
            <person name="Orwa P."/>
            <person name="Daniel R."/>
        </authorList>
    </citation>
    <scope>NUCLEOTIDE SEQUENCE</scope>
    <source>
        <strain evidence="1">B1096_S55</strain>
    </source>
</reference>
<dbReference type="Proteomes" id="UP001057753">
    <property type="component" value="Unassembled WGS sequence"/>
</dbReference>
<keyword evidence="2" id="KW-1185">Reference proteome</keyword>
<dbReference type="AlphaFoldDB" id="A0A9Q4G1D6"/>
<evidence type="ECO:0000313" key="2">
    <source>
        <dbReference type="Proteomes" id="UP001057753"/>
    </source>
</evidence>
<organism evidence="1 2">
    <name type="scientific">Salipaludibacillus agaradhaerens</name>
    <name type="common">Bacillus agaradhaerens</name>
    <dbReference type="NCBI Taxonomy" id="76935"/>
    <lineage>
        <taxon>Bacteria</taxon>
        <taxon>Bacillati</taxon>
        <taxon>Bacillota</taxon>
        <taxon>Bacilli</taxon>
        <taxon>Bacillales</taxon>
        <taxon>Bacillaceae</taxon>
    </lineage>
</organism>
<proteinExistence type="predicted"/>
<accession>A0A9Q4G1D6</accession>
<dbReference type="EMBL" id="JABXYM010000002">
    <property type="protein sequence ID" value="MCR6098749.1"/>
    <property type="molecule type" value="Genomic_DNA"/>
</dbReference>
<name>A0A9Q4G1D6_SALAG</name>
<sequence length="92" mass="10365">MVVDELDQTIDLIFNKALIKDDGGTIVDIDLNIIEKELGYVSKEYKELREDSTTWQKFTQFSNKIDQTPSAPPINIGVSKAHKASSVIPFHD</sequence>
<evidence type="ECO:0000313" key="1">
    <source>
        <dbReference type="EMBL" id="MCR6098749.1"/>
    </source>
</evidence>
<protein>
    <submittedName>
        <fullName evidence="1">Uncharacterized protein</fullName>
    </submittedName>
</protein>